<dbReference type="Pfam" id="PF01467">
    <property type="entry name" value="CTP_transf_like"/>
    <property type="match status" value="1"/>
</dbReference>
<gene>
    <name evidence="10 12" type="primary">nadD</name>
    <name evidence="12" type="ORF">BHLFYP23_00768</name>
</gene>
<dbReference type="AlphaFoldDB" id="A0A6N2V531"/>
<keyword evidence="6 10" id="KW-0547">Nucleotide-binding</keyword>
<evidence type="ECO:0000256" key="10">
    <source>
        <dbReference type="HAMAP-Rule" id="MF_00244"/>
    </source>
</evidence>
<dbReference type="NCBIfam" id="TIGR00125">
    <property type="entry name" value="cyt_tran_rel"/>
    <property type="match status" value="1"/>
</dbReference>
<feature type="domain" description="Cytidyltransferase-like" evidence="11">
    <location>
        <begin position="10"/>
        <end position="151"/>
    </location>
</feature>
<keyword evidence="7 10" id="KW-0067">ATP-binding</keyword>
<reference evidence="12" key="1">
    <citation type="submission" date="2019-11" db="EMBL/GenBank/DDBJ databases">
        <authorList>
            <person name="Feng L."/>
        </authorList>
    </citation>
    <scope>NUCLEOTIDE SEQUENCE</scope>
    <source>
        <strain evidence="12">BhanseniiLFYP23</strain>
    </source>
</reference>
<evidence type="ECO:0000256" key="7">
    <source>
        <dbReference type="ARBA" id="ARBA00022840"/>
    </source>
</evidence>
<dbReference type="SUPFAM" id="SSF52374">
    <property type="entry name" value="Nucleotidylyl transferase"/>
    <property type="match status" value="1"/>
</dbReference>
<evidence type="ECO:0000256" key="3">
    <source>
        <dbReference type="ARBA" id="ARBA00022642"/>
    </source>
</evidence>
<sequence length="212" mass="24670">MWENRKKVGIMGGTFDPIHIGHLILGEIAYEQFQLDKVLFMPAGNPPHKKNRKDGASNQQRVEMVKRAIVSNPHFELSLVEMDKTTYTYTYKTLEELKEQNPDTDYYFILGADSLYDFEEWKEPGRILQACTVLVATRDHTSHERLNNRISLLEEKYHGRIEKMNSPTIDIASKELRARIAEGNPIIYYVPDEVAAYIRENNIYKDCDKDEI</sequence>
<evidence type="ECO:0000259" key="11">
    <source>
        <dbReference type="Pfam" id="PF01467"/>
    </source>
</evidence>
<dbReference type="EMBL" id="CACRSY010000014">
    <property type="protein sequence ID" value="VYT23491.1"/>
    <property type="molecule type" value="Genomic_DNA"/>
</dbReference>
<dbReference type="InterPro" id="IPR005248">
    <property type="entry name" value="NadD/NMNAT"/>
</dbReference>
<dbReference type="GO" id="GO:0009435">
    <property type="term" value="P:NAD+ biosynthetic process"/>
    <property type="evidence" value="ECO:0007669"/>
    <property type="project" value="UniProtKB-UniRule"/>
</dbReference>
<dbReference type="HAMAP" id="MF_00244">
    <property type="entry name" value="NaMN_adenylyltr"/>
    <property type="match status" value="1"/>
</dbReference>
<keyword evidence="5 10" id="KW-0548">Nucleotidyltransferase</keyword>
<evidence type="ECO:0000256" key="2">
    <source>
        <dbReference type="ARBA" id="ARBA00005019"/>
    </source>
</evidence>
<dbReference type="RefSeq" id="WP_022238992.1">
    <property type="nucleotide sequence ID" value="NZ_CACRSY010000014.1"/>
</dbReference>
<dbReference type="Gene3D" id="3.40.50.620">
    <property type="entry name" value="HUPs"/>
    <property type="match status" value="1"/>
</dbReference>
<dbReference type="NCBIfam" id="NF000840">
    <property type="entry name" value="PRK00071.1-3"/>
    <property type="match status" value="1"/>
</dbReference>
<dbReference type="GO" id="GO:0004515">
    <property type="term" value="F:nicotinate-nucleotide adenylyltransferase activity"/>
    <property type="evidence" value="ECO:0007669"/>
    <property type="project" value="UniProtKB-UniRule"/>
</dbReference>
<accession>A0A6N2V531</accession>
<proteinExistence type="inferred from homology"/>
<dbReference type="NCBIfam" id="TIGR00482">
    <property type="entry name" value="nicotinate (nicotinamide) nucleotide adenylyltransferase"/>
    <property type="match status" value="1"/>
</dbReference>
<dbReference type="InterPro" id="IPR004821">
    <property type="entry name" value="Cyt_trans-like"/>
</dbReference>
<evidence type="ECO:0000256" key="6">
    <source>
        <dbReference type="ARBA" id="ARBA00022741"/>
    </source>
</evidence>
<organism evidence="12">
    <name type="scientific">Blautia hansenii</name>
    <name type="common">Ruminococcus hansenii</name>
    <dbReference type="NCBI Taxonomy" id="1322"/>
    <lineage>
        <taxon>Bacteria</taxon>
        <taxon>Bacillati</taxon>
        <taxon>Bacillota</taxon>
        <taxon>Clostridia</taxon>
        <taxon>Lachnospirales</taxon>
        <taxon>Lachnospiraceae</taxon>
        <taxon>Blautia</taxon>
    </lineage>
</organism>
<keyword evidence="4 10" id="KW-0808">Transferase</keyword>
<comment type="function">
    <text evidence="1 10">Catalyzes the reversible adenylation of nicotinate mononucleotide (NaMN) to nicotinic acid adenine dinucleotide (NaAD).</text>
</comment>
<dbReference type="EC" id="2.7.7.18" evidence="10"/>
<keyword evidence="3 10" id="KW-0662">Pyridine nucleotide biosynthesis</keyword>
<dbReference type="GO" id="GO:0005524">
    <property type="term" value="F:ATP binding"/>
    <property type="evidence" value="ECO:0007669"/>
    <property type="project" value="UniProtKB-KW"/>
</dbReference>
<evidence type="ECO:0000256" key="5">
    <source>
        <dbReference type="ARBA" id="ARBA00022695"/>
    </source>
</evidence>
<evidence type="ECO:0000256" key="1">
    <source>
        <dbReference type="ARBA" id="ARBA00002324"/>
    </source>
</evidence>
<name>A0A6N2V531_BLAHA</name>
<comment type="catalytic activity">
    <reaction evidence="9 10">
        <text>nicotinate beta-D-ribonucleotide + ATP + H(+) = deamido-NAD(+) + diphosphate</text>
        <dbReference type="Rhea" id="RHEA:22860"/>
        <dbReference type="ChEBI" id="CHEBI:15378"/>
        <dbReference type="ChEBI" id="CHEBI:30616"/>
        <dbReference type="ChEBI" id="CHEBI:33019"/>
        <dbReference type="ChEBI" id="CHEBI:57502"/>
        <dbReference type="ChEBI" id="CHEBI:58437"/>
        <dbReference type="EC" id="2.7.7.18"/>
    </reaction>
</comment>
<comment type="pathway">
    <text evidence="2 10">Cofactor biosynthesis; NAD(+) biosynthesis; deamido-NAD(+) from nicotinate D-ribonucleotide: step 1/1.</text>
</comment>
<evidence type="ECO:0000256" key="4">
    <source>
        <dbReference type="ARBA" id="ARBA00022679"/>
    </source>
</evidence>
<evidence type="ECO:0000256" key="8">
    <source>
        <dbReference type="ARBA" id="ARBA00023027"/>
    </source>
</evidence>
<dbReference type="InterPro" id="IPR014729">
    <property type="entry name" value="Rossmann-like_a/b/a_fold"/>
</dbReference>
<dbReference type="CDD" id="cd02165">
    <property type="entry name" value="NMNAT"/>
    <property type="match status" value="1"/>
</dbReference>
<evidence type="ECO:0000256" key="9">
    <source>
        <dbReference type="ARBA" id="ARBA00048721"/>
    </source>
</evidence>
<keyword evidence="8 10" id="KW-0520">NAD</keyword>
<dbReference type="PANTHER" id="PTHR39321">
    <property type="entry name" value="NICOTINATE-NUCLEOTIDE ADENYLYLTRANSFERASE-RELATED"/>
    <property type="match status" value="1"/>
</dbReference>
<dbReference type="PANTHER" id="PTHR39321:SF3">
    <property type="entry name" value="PHOSPHOPANTETHEINE ADENYLYLTRANSFERASE"/>
    <property type="match status" value="1"/>
</dbReference>
<evidence type="ECO:0000313" key="12">
    <source>
        <dbReference type="EMBL" id="VYT23491.1"/>
    </source>
</evidence>
<dbReference type="UniPathway" id="UPA00253">
    <property type="reaction ID" value="UER00332"/>
</dbReference>
<protein>
    <recommendedName>
        <fullName evidence="10">Probable nicotinate-nucleotide adenylyltransferase</fullName>
        <ecNumber evidence="10">2.7.7.18</ecNumber>
    </recommendedName>
    <alternativeName>
        <fullName evidence="10">Deamido-NAD(+) diphosphorylase</fullName>
    </alternativeName>
    <alternativeName>
        <fullName evidence="10">Deamido-NAD(+) pyrophosphorylase</fullName>
    </alternativeName>
    <alternativeName>
        <fullName evidence="10">Nicotinate mononucleotide adenylyltransferase</fullName>
        <shortName evidence="10">NaMN adenylyltransferase</shortName>
    </alternativeName>
</protein>
<comment type="similarity">
    <text evidence="10">Belongs to the NadD family.</text>
</comment>